<reference evidence="1 2" key="1">
    <citation type="submission" date="2014-12" db="EMBL/GenBank/DDBJ databases">
        <title>Comparative genomics of the lactic acid bacteria isolated from the honey bee gut.</title>
        <authorList>
            <person name="Ellegaard K.M."/>
            <person name="Tamarit D."/>
            <person name="Javelind E."/>
            <person name="Olofsson T."/>
            <person name="Andersson S.G."/>
            <person name="Vasquez A."/>
        </authorList>
    </citation>
    <scope>NUCLEOTIDE SEQUENCE [LARGE SCALE GENOMIC DNA]</scope>
    <source>
        <strain evidence="1 2">Bin2</strain>
    </source>
</reference>
<comment type="caution">
    <text evidence="1">The sequence shown here is derived from an EMBL/GenBank/DDBJ whole genome shotgun (WGS) entry which is preliminary data.</text>
</comment>
<evidence type="ECO:0000313" key="2">
    <source>
        <dbReference type="Proteomes" id="UP000033648"/>
    </source>
</evidence>
<name>A0A0F4L2S9_9BIFI</name>
<dbReference type="EMBL" id="JWME01000002">
    <property type="protein sequence ID" value="KJY52960.1"/>
    <property type="molecule type" value="Genomic_DNA"/>
</dbReference>
<sequence>MLGNTTLFLATDLKDQLRHINDPDNSETELPLTIALEYIKNSINKFNPKMSISHVCFVNKNSSFPVMKQCKSKYFGLIAEPVKPTKKPINSDDKDDYWVDAQGNIYSTCVYVCLTVPKISSRDVFVAQQLLPALCFLMDRTITSPTHTLTDHPIYLVDLVVQEKKIPESSLRYLRAAALANIGIISIANSPMPLSTDITVQQYITEWGHYNNFECETESQSVAIKKDHFENIKGSEEKFNILNMLGGFFLARRLGYHVNYSELEQYLLATQLGGKLDRVRTIIQYFDKL</sequence>
<evidence type="ECO:0000313" key="1">
    <source>
        <dbReference type="EMBL" id="KJY52960.1"/>
    </source>
</evidence>
<dbReference type="AlphaFoldDB" id="A0A0F4L2S9"/>
<dbReference type="PATRIC" id="fig|1684.4.peg.25"/>
<accession>A0A0F4L2S9</accession>
<dbReference type="Proteomes" id="UP000033648">
    <property type="component" value="Unassembled WGS sequence"/>
</dbReference>
<organism evidence="1 2">
    <name type="scientific">Bifidobacterium asteroides</name>
    <dbReference type="NCBI Taxonomy" id="1684"/>
    <lineage>
        <taxon>Bacteria</taxon>
        <taxon>Bacillati</taxon>
        <taxon>Actinomycetota</taxon>
        <taxon>Actinomycetes</taxon>
        <taxon>Bifidobacteriales</taxon>
        <taxon>Bifidobacteriaceae</taxon>
        <taxon>Bifidobacterium</taxon>
    </lineage>
</organism>
<gene>
    <name evidence="1" type="ORF">JF69_00240</name>
</gene>
<proteinExistence type="predicted"/>
<protein>
    <submittedName>
        <fullName evidence="1">Uncharacterized protein</fullName>
    </submittedName>
</protein>